<keyword evidence="8 10" id="KW-0413">Isomerase</keyword>
<keyword evidence="9 10" id="KW-0119">Carbohydrate metabolism</keyword>
<organism evidence="12 13">
    <name type="scientific">Brucella anthropi</name>
    <name type="common">Ochrobactrum anthropi</name>
    <dbReference type="NCBI Taxonomy" id="529"/>
    <lineage>
        <taxon>Bacteria</taxon>
        <taxon>Pseudomonadati</taxon>
        <taxon>Pseudomonadota</taxon>
        <taxon>Alphaproteobacteria</taxon>
        <taxon>Hyphomicrobiales</taxon>
        <taxon>Brucellaceae</taxon>
        <taxon>Brucella/Ochrobactrum group</taxon>
        <taxon>Brucella</taxon>
    </lineage>
</organism>
<evidence type="ECO:0000256" key="7">
    <source>
        <dbReference type="ARBA" id="ARBA00023027"/>
    </source>
</evidence>
<sequence length="328" mass="35392">MTRQNILVTGGAGFIGSHTAKLLHKSGFSPVVYDNLSTGHRSSVRWGEFVEGDTLSQEQLIAAIRTFDPAAIIHFAASAYVGESVTDPAKYYRNNVGGIQSVLEASRLTGGRPVIFSSSCATYGIPDVLPIREGEMQNPINPYGRTKLIAEHMLADYSAAYGMPYAALRYFNACGADLDGELGEKHDPETHLIPRAMLAAAGMADCLEVYGDDYETPDGTCIRDYIHVVDLARAHVLAVEHLLNGGGNLVLNLGTGRGTSIKEIVDAIDRLTGRKVPVEMRARRAGDPPVLYADPAEAAAKLGFRTLHSDLDTIIRTAAPFFGLEMRT</sequence>
<dbReference type="InterPro" id="IPR036291">
    <property type="entry name" value="NAD(P)-bd_dom_sf"/>
</dbReference>
<evidence type="ECO:0000313" key="12">
    <source>
        <dbReference type="EMBL" id="MBE0562218.1"/>
    </source>
</evidence>
<evidence type="ECO:0000256" key="3">
    <source>
        <dbReference type="ARBA" id="ARBA00004947"/>
    </source>
</evidence>
<evidence type="ECO:0000256" key="9">
    <source>
        <dbReference type="ARBA" id="ARBA00023277"/>
    </source>
</evidence>
<dbReference type="PANTHER" id="PTHR43725:SF53">
    <property type="entry name" value="UDP-ARABINOSE 4-EPIMERASE 1"/>
    <property type="match status" value="1"/>
</dbReference>
<dbReference type="NCBIfam" id="TIGR01179">
    <property type="entry name" value="galE"/>
    <property type="match status" value="1"/>
</dbReference>
<evidence type="ECO:0000256" key="6">
    <source>
        <dbReference type="ARBA" id="ARBA00018569"/>
    </source>
</evidence>
<dbReference type="EMBL" id="JACZKO010000040">
    <property type="protein sequence ID" value="MBE0562218.1"/>
    <property type="molecule type" value="Genomic_DNA"/>
</dbReference>
<accession>A0A011SVK9</accession>
<dbReference type="InterPro" id="IPR001509">
    <property type="entry name" value="Epimerase_deHydtase"/>
</dbReference>
<dbReference type="Gene3D" id="3.90.25.10">
    <property type="entry name" value="UDP-galactose 4-epimerase, domain 1"/>
    <property type="match status" value="1"/>
</dbReference>
<dbReference type="RefSeq" id="WP_010660576.1">
    <property type="nucleotide sequence ID" value="NZ_CP044971.1"/>
</dbReference>
<evidence type="ECO:0000256" key="5">
    <source>
        <dbReference type="ARBA" id="ARBA00013189"/>
    </source>
</evidence>
<comment type="caution">
    <text evidence="12">The sequence shown here is derived from an EMBL/GenBank/DDBJ whole genome shotgun (WGS) entry which is preliminary data.</text>
</comment>
<dbReference type="CDD" id="cd05247">
    <property type="entry name" value="UDP_G4E_1_SDR_e"/>
    <property type="match status" value="1"/>
</dbReference>
<evidence type="ECO:0000256" key="1">
    <source>
        <dbReference type="ARBA" id="ARBA00000083"/>
    </source>
</evidence>
<dbReference type="Pfam" id="PF01370">
    <property type="entry name" value="Epimerase"/>
    <property type="match status" value="1"/>
</dbReference>
<evidence type="ECO:0000256" key="8">
    <source>
        <dbReference type="ARBA" id="ARBA00023235"/>
    </source>
</evidence>
<protein>
    <recommendedName>
        <fullName evidence="6 10">UDP-glucose 4-epimerase</fullName>
        <ecNumber evidence="5 10">5.1.3.2</ecNumber>
    </recommendedName>
</protein>
<keyword evidence="7 10" id="KW-0520">NAD</keyword>
<dbReference type="PANTHER" id="PTHR43725">
    <property type="entry name" value="UDP-GLUCOSE 4-EPIMERASE"/>
    <property type="match status" value="1"/>
</dbReference>
<evidence type="ECO:0000256" key="4">
    <source>
        <dbReference type="ARBA" id="ARBA00007637"/>
    </source>
</evidence>
<dbReference type="GeneID" id="61314335"/>
<comment type="cofactor">
    <cofactor evidence="2 10">
        <name>NAD(+)</name>
        <dbReference type="ChEBI" id="CHEBI:57540"/>
    </cofactor>
</comment>
<comment type="subunit">
    <text evidence="10">Homodimer.</text>
</comment>
<evidence type="ECO:0000256" key="10">
    <source>
        <dbReference type="RuleBase" id="RU366046"/>
    </source>
</evidence>
<dbReference type="GO" id="GO:0033499">
    <property type="term" value="P:galactose catabolic process via UDP-galactose, Leloir pathway"/>
    <property type="evidence" value="ECO:0007669"/>
    <property type="project" value="TreeGrafter"/>
</dbReference>
<dbReference type="Proteomes" id="UP000642265">
    <property type="component" value="Unassembled WGS sequence"/>
</dbReference>
<dbReference type="UniPathway" id="UPA00214"/>
<evidence type="ECO:0000256" key="2">
    <source>
        <dbReference type="ARBA" id="ARBA00001911"/>
    </source>
</evidence>
<comment type="catalytic activity">
    <reaction evidence="1 10">
        <text>UDP-alpha-D-glucose = UDP-alpha-D-galactose</text>
        <dbReference type="Rhea" id="RHEA:22168"/>
        <dbReference type="ChEBI" id="CHEBI:58885"/>
        <dbReference type="ChEBI" id="CHEBI:66914"/>
        <dbReference type="EC" id="5.1.3.2"/>
    </reaction>
</comment>
<proteinExistence type="inferred from homology"/>
<dbReference type="InterPro" id="IPR005886">
    <property type="entry name" value="UDP_G4E"/>
</dbReference>
<dbReference type="GO" id="GO:0003978">
    <property type="term" value="F:UDP-glucose 4-epimerase activity"/>
    <property type="evidence" value="ECO:0007669"/>
    <property type="project" value="UniProtKB-UniRule"/>
</dbReference>
<name>A0A011SVK9_BRUAN</name>
<gene>
    <name evidence="12" type="primary">galE</name>
    <name evidence="12" type="ORF">IH622_15550</name>
</gene>
<comment type="pathway">
    <text evidence="3 10">Carbohydrate metabolism; galactose metabolism.</text>
</comment>
<dbReference type="Gene3D" id="3.40.50.720">
    <property type="entry name" value="NAD(P)-binding Rossmann-like Domain"/>
    <property type="match status" value="1"/>
</dbReference>
<dbReference type="SUPFAM" id="SSF51735">
    <property type="entry name" value="NAD(P)-binding Rossmann-fold domains"/>
    <property type="match status" value="1"/>
</dbReference>
<reference evidence="12" key="2">
    <citation type="submission" date="2020-10" db="EMBL/GenBank/DDBJ databases">
        <title>Enrichment of novel Verrucomicrobia, Bacteroidetes and Krumholzibacteria in an oxygen-limited, methane- and iron-fed bioreactor inoculated with Bothnian Sea sediments.</title>
        <authorList>
            <person name="Martins P.D."/>
            <person name="de Jong A."/>
            <person name="Lenstra W.K."/>
            <person name="van Helmond N.A.G.M."/>
            <person name="Slomp C.P."/>
            <person name="Jetten M.S.M."/>
            <person name="Welte C.U."/>
            <person name="Rasigraf O."/>
        </authorList>
    </citation>
    <scope>NUCLEOTIDE SEQUENCE</scope>
    <source>
        <strain evidence="12">MAG47</strain>
    </source>
</reference>
<dbReference type="EC" id="5.1.3.2" evidence="5 10"/>
<reference evidence="12" key="1">
    <citation type="submission" date="2020-09" db="EMBL/GenBank/DDBJ databases">
        <authorList>
            <person name="Dalcin Martins P."/>
        </authorList>
    </citation>
    <scope>NUCLEOTIDE SEQUENCE</scope>
    <source>
        <strain evidence="12">MAG47</strain>
    </source>
</reference>
<evidence type="ECO:0000313" key="13">
    <source>
        <dbReference type="Proteomes" id="UP000642265"/>
    </source>
</evidence>
<dbReference type="AlphaFoldDB" id="A0A011SVK9"/>
<feature type="domain" description="NAD-dependent epimerase/dehydratase" evidence="11">
    <location>
        <begin position="6"/>
        <end position="254"/>
    </location>
</feature>
<evidence type="ECO:0000259" key="11">
    <source>
        <dbReference type="Pfam" id="PF01370"/>
    </source>
</evidence>
<comment type="similarity">
    <text evidence="4 10">Belongs to the NAD(P)-dependent epimerase/dehydratase family.</text>
</comment>